<protein>
    <submittedName>
        <fullName evidence="2">5-carboxyvanillate decarboxylase LigW</fullName>
    </submittedName>
</protein>
<proteinExistence type="predicted"/>
<reference evidence="2" key="1">
    <citation type="submission" date="2022-11" db="EMBL/GenBank/DDBJ databases">
        <title>Candidatus Alkanophaga archaea from heated hydrothermal vent sediment oxidize petroleum alkanes.</title>
        <authorList>
            <person name="Zehnle H."/>
            <person name="Laso-Perez R."/>
            <person name="Lipp J."/>
            <person name="Teske A."/>
            <person name="Wegener G."/>
        </authorList>
    </citation>
    <scope>NUCLEOTIDE SEQUENCE</scope>
    <source>
        <strain evidence="2">MCA70</strain>
    </source>
</reference>
<gene>
    <name evidence="2" type="ORF">OD816_001059</name>
</gene>
<comment type="caution">
    <text evidence="2">The sequence shown here is derived from an EMBL/GenBank/DDBJ whole genome shotgun (WGS) entry which is preliminary data.</text>
</comment>
<accession>A0AAE3TEB5</accession>
<name>A0AAE3TEB5_9BACT</name>
<dbReference type="Proteomes" id="UP001144110">
    <property type="component" value="Unassembled WGS sequence"/>
</dbReference>
<sequence>MGYEKFYWDQIKARVKRINEQFSEPEGLSFLRLVVNLITGEEYSEIDEYIVEGPGDLGADAIYFLTDDEEKRFKLFIIQTKYNKSACENGEYNQNIPEEVINKFRNLWDFFFSSNSDTGVNDEVIAKKEEYENLINEGYILDEVIFISANLGIGPAENVKAVLERWLNNNPFKDKIKYKHLGLKEIYEKINELETPFLTENIQLYGSYFEFSTPDVKGLVSSLDGNELVRLYEKHKDKLFQLNVRYYLGENKINKKIIESASDPVVRDKFWFLNNGITIICDEYEKITITSENLKLKLENFQIVNGTQTTRCIYEAYKKTGNVDGIKVLVKILKAGKDLAEKITESTNSQNPVNSRDLRSNDNIQRLLERSLLDRGYYYQRKRNQYIDKPQNKVIDNLLFAQIYYSFYLGKPHEARNQRAKLFGDDSVYSQIFTSELEPEKIIFLHLLYRKILDLLRNLKKASDLRIPKDVIDRSKLFILHALKVYFRERGYNLNAKEFFTNLKFIEQINHEILTKILSIIYVEVDSMIEEDNSLNKVKVFQRKDLTERIENKIIELVKKGEL</sequence>
<dbReference type="EMBL" id="JAPHEG010000004">
    <property type="protein sequence ID" value="MDF2953814.1"/>
    <property type="molecule type" value="Genomic_DNA"/>
</dbReference>
<dbReference type="InterPro" id="IPR018891">
    <property type="entry name" value="AIPR_C"/>
</dbReference>
<dbReference type="AlphaFoldDB" id="A0AAE3TEB5"/>
<evidence type="ECO:0000313" key="2">
    <source>
        <dbReference type="EMBL" id="MDF2953814.1"/>
    </source>
</evidence>
<feature type="domain" description="Abortive phage infection protein C-terminal" evidence="1">
    <location>
        <begin position="240"/>
        <end position="535"/>
    </location>
</feature>
<dbReference type="Pfam" id="PF10592">
    <property type="entry name" value="AIPR"/>
    <property type="match status" value="1"/>
</dbReference>
<evidence type="ECO:0000259" key="1">
    <source>
        <dbReference type="Pfam" id="PF10592"/>
    </source>
</evidence>
<evidence type="ECO:0000313" key="3">
    <source>
        <dbReference type="Proteomes" id="UP001144110"/>
    </source>
</evidence>
<organism evidence="2 3">
    <name type="scientific">Candidatus Thermodesulfobacterium syntrophicum</name>
    <dbReference type="NCBI Taxonomy" id="3060442"/>
    <lineage>
        <taxon>Bacteria</taxon>
        <taxon>Pseudomonadati</taxon>
        <taxon>Thermodesulfobacteriota</taxon>
        <taxon>Thermodesulfobacteria</taxon>
        <taxon>Thermodesulfobacteriales</taxon>
        <taxon>Thermodesulfobacteriaceae</taxon>
        <taxon>Thermodesulfobacterium</taxon>
    </lineage>
</organism>